<dbReference type="InterPro" id="IPR022109">
    <property type="entry name" value="DUF3649"/>
</dbReference>
<keyword evidence="1" id="KW-1133">Transmembrane helix</keyword>
<sequence>MKPTSPSRGRILLSRTAAAIFGGYALTSASVIFLGAVLPLPKSQAILASSLISFAVYTAAIIWVFAVQDNRRAWLGLLLPALVLAPLGWWLGRGMV</sequence>
<gene>
    <name evidence="2" type="ORF">SAMN05216255_1383</name>
</gene>
<proteinExistence type="predicted"/>
<reference evidence="3" key="1">
    <citation type="submission" date="2017-06" db="EMBL/GenBank/DDBJ databases">
        <authorList>
            <person name="Varghese N."/>
            <person name="Submissions S."/>
        </authorList>
    </citation>
    <scope>NUCLEOTIDE SEQUENCE [LARGE SCALE GENOMIC DNA]</scope>
    <source>
        <strain evidence="3">CIP 108523</strain>
    </source>
</reference>
<organism evidence="2 3">
    <name type="scientific">Pseudomonas segetis</name>
    <dbReference type="NCBI Taxonomy" id="298908"/>
    <lineage>
        <taxon>Bacteria</taxon>
        <taxon>Pseudomonadati</taxon>
        <taxon>Pseudomonadota</taxon>
        <taxon>Gammaproteobacteria</taxon>
        <taxon>Pseudomonadales</taxon>
        <taxon>Pseudomonadaceae</taxon>
        <taxon>Pseudomonas</taxon>
    </lineage>
</organism>
<evidence type="ECO:0000313" key="3">
    <source>
        <dbReference type="Proteomes" id="UP000242915"/>
    </source>
</evidence>
<feature type="transmembrane region" description="Helical" evidence="1">
    <location>
        <begin position="73"/>
        <end position="92"/>
    </location>
</feature>
<name>A0A239BWI5_9PSED</name>
<accession>A0A239BWI5</accession>
<keyword evidence="1" id="KW-0472">Membrane</keyword>
<feature type="transmembrane region" description="Helical" evidence="1">
    <location>
        <begin position="12"/>
        <end position="38"/>
    </location>
</feature>
<evidence type="ECO:0000313" key="2">
    <source>
        <dbReference type="EMBL" id="SNS12377.1"/>
    </source>
</evidence>
<dbReference type="EMBL" id="FZOG01000002">
    <property type="protein sequence ID" value="SNS12377.1"/>
    <property type="molecule type" value="Genomic_DNA"/>
</dbReference>
<keyword evidence="1" id="KW-0812">Transmembrane</keyword>
<protein>
    <recommendedName>
        <fullName evidence="4">DUF3649 domain-containing protein</fullName>
    </recommendedName>
</protein>
<dbReference type="RefSeq" id="WP_010490341.1">
    <property type="nucleotide sequence ID" value="NZ_FZOG01000002.1"/>
</dbReference>
<evidence type="ECO:0008006" key="4">
    <source>
        <dbReference type="Google" id="ProtNLM"/>
    </source>
</evidence>
<dbReference type="Pfam" id="PF12365">
    <property type="entry name" value="DUF3649"/>
    <property type="match status" value="1"/>
</dbReference>
<feature type="transmembrane region" description="Helical" evidence="1">
    <location>
        <begin position="44"/>
        <end position="66"/>
    </location>
</feature>
<dbReference type="Proteomes" id="UP000242915">
    <property type="component" value="Unassembled WGS sequence"/>
</dbReference>
<keyword evidence="3" id="KW-1185">Reference proteome</keyword>
<evidence type="ECO:0000256" key="1">
    <source>
        <dbReference type="SAM" id="Phobius"/>
    </source>
</evidence>
<dbReference type="AlphaFoldDB" id="A0A239BWI5"/>